<organism evidence="3">
    <name type="scientific">Echinostoma caproni</name>
    <dbReference type="NCBI Taxonomy" id="27848"/>
    <lineage>
        <taxon>Eukaryota</taxon>
        <taxon>Metazoa</taxon>
        <taxon>Spiralia</taxon>
        <taxon>Lophotrochozoa</taxon>
        <taxon>Platyhelminthes</taxon>
        <taxon>Trematoda</taxon>
        <taxon>Digenea</taxon>
        <taxon>Plagiorchiida</taxon>
        <taxon>Echinostomata</taxon>
        <taxon>Echinostomatoidea</taxon>
        <taxon>Echinostomatidae</taxon>
        <taxon>Echinostoma</taxon>
    </lineage>
</organism>
<dbReference type="EMBL" id="UZAN01048819">
    <property type="protein sequence ID" value="VDP86817.1"/>
    <property type="molecule type" value="Genomic_DNA"/>
</dbReference>
<evidence type="ECO:0000313" key="3">
    <source>
        <dbReference type="WBParaSite" id="ECPE_0001031601-mRNA-1"/>
    </source>
</evidence>
<reference evidence="3" key="1">
    <citation type="submission" date="2016-06" db="UniProtKB">
        <authorList>
            <consortium name="WormBaseParasite"/>
        </authorList>
    </citation>
    <scope>IDENTIFICATION</scope>
</reference>
<dbReference type="AlphaFoldDB" id="A0A183ATJ9"/>
<proteinExistence type="predicted"/>
<dbReference type="WBParaSite" id="ECPE_0001031601-mRNA-1">
    <property type="protein sequence ID" value="ECPE_0001031601-mRNA-1"/>
    <property type="gene ID" value="ECPE_0001031601"/>
</dbReference>
<sequence>MLLPLNGLINRSVEGNLLAHLSWRNATRESEDRLNNAFPVICLIHNPELKSHGSISFTRSISYRDLPSGLIEIVCNCPTLHVRANPVQKLIVGQYKDRVVRPVTNEFLALETLSNEFNASIGATSETVRSLDHCKRPKLEVSWERFTLRIHVEKWDQTMSEYEICPDEEPGRTFEFHAKELYLGVKPEQSFYLFNQNPSVTLFLTKNHSTPYEQSLLDRIDGNWKVLNAKGRVIPFVIDKDSSLSIYNFVSFAVPSKELVPGEFFYEYNPLKGFATFNRKLTIVSSESITLMVNGLNKKFHVSGGTHIYTCLLEGVNLIAISQERYKPRWKSLIPDKQVVQNKNAIRVTPDSELGLYDYRCYYKKNGLNLFEDVVFSIVKRESIRLSLTFSGSPSLVHDVSKGPLFVRCESSHLRTTSVNGPLWRSLDGKSKFVSYDHSDYISSKTDMFVLSMSSGLSTFQCTEVIENTCTSRLVIFLRTKVSINLTLEPNKPYFKPNETVTCVSKSELPASLSRPLLSLLDAPAFLQFDIVDSFTFPSYFPGGRHRYECTLFLPEDEPIVYAKYFDFFAFKDGDTRTFLEDSDTPVNRQKSSRRFWTAQLAVTINPLSHVKALRYLLDEVPPSTA</sequence>
<accession>A0A183ATJ9</accession>
<dbReference type="OrthoDB" id="6237770at2759"/>
<protein>
    <submittedName>
        <fullName evidence="3">Ig-like domain-containing protein</fullName>
    </submittedName>
</protein>
<evidence type="ECO:0000313" key="1">
    <source>
        <dbReference type="EMBL" id="VDP86817.1"/>
    </source>
</evidence>
<gene>
    <name evidence="1" type="ORF">ECPE_LOCUS10284</name>
</gene>
<keyword evidence="2" id="KW-1185">Reference proteome</keyword>
<name>A0A183ATJ9_9TREM</name>
<evidence type="ECO:0000313" key="2">
    <source>
        <dbReference type="Proteomes" id="UP000272942"/>
    </source>
</evidence>
<reference evidence="1 2" key="2">
    <citation type="submission" date="2018-11" db="EMBL/GenBank/DDBJ databases">
        <authorList>
            <consortium name="Pathogen Informatics"/>
        </authorList>
    </citation>
    <scope>NUCLEOTIDE SEQUENCE [LARGE SCALE GENOMIC DNA]</scope>
    <source>
        <strain evidence="1 2">Egypt</strain>
    </source>
</reference>
<dbReference type="Proteomes" id="UP000272942">
    <property type="component" value="Unassembled WGS sequence"/>
</dbReference>